<proteinExistence type="inferred from homology"/>
<evidence type="ECO:0000256" key="1">
    <source>
        <dbReference type="ARBA" id="ARBA00004651"/>
    </source>
</evidence>
<dbReference type="InterPro" id="IPR037294">
    <property type="entry name" value="ABC_BtuC-like"/>
</dbReference>
<feature type="transmembrane region" description="Helical" evidence="8">
    <location>
        <begin position="136"/>
        <end position="158"/>
    </location>
</feature>
<dbReference type="Pfam" id="PF01032">
    <property type="entry name" value="FecCD"/>
    <property type="match status" value="1"/>
</dbReference>
<dbReference type="EMBL" id="JACHFM010000002">
    <property type="protein sequence ID" value="MBB5221838.1"/>
    <property type="molecule type" value="Genomic_DNA"/>
</dbReference>
<dbReference type="PANTHER" id="PTHR30472">
    <property type="entry name" value="FERRIC ENTEROBACTIN TRANSPORT SYSTEM PERMEASE PROTEIN"/>
    <property type="match status" value="1"/>
</dbReference>
<dbReference type="GO" id="GO:0022857">
    <property type="term" value="F:transmembrane transporter activity"/>
    <property type="evidence" value="ECO:0007669"/>
    <property type="project" value="InterPro"/>
</dbReference>
<keyword evidence="5 8" id="KW-0812">Transmembrane</keyword>
<feature type="transmembrane region" description="Helical" evidence="8">
    <location>
        <begin position="294"/>
        <end position="313"/>
    </location>
</feature>
<keyword evidence="6 8" id="KW-1133">Transmembrane helix</keyword>
<organism evidence="9 10">
    <name type="scientific">Amaricoccus macauensis</name>
    <dbReference type="NCBI Taxonomy" id="57001"/>
    <lineage>
        <taxon>Bacteria</taxon>
        <taxon>Pseudomonadati</taxon>
        <taxon>Pseudomonadota</taxon>
        <taxon>Alphaproteobacteria</taxon>
        <taxon>Rhodobacterales</taxon>
        <taxon>Paracoccaceae</taxon>
        <taxon>Amaricoccus</taxon>
    </lineage>
</organism>
<dbReference type="Proteomes" id="UP000549457">
    <property type="component" value="Unassembled WGS sequence"/>
</dbReference>
<accession>A0A840SNE3</accession>
<name>A0A840SNE3_9RHOB</name>
<evidence type="ECO:0000256" key="6">
    <source>
        <dbReference type="ARBA" id="ARBA00022989"/>
    </source>
</evidence>
<keyword evidence="3" id="KW-0813">Transport</keyword>
<feature type="transmembrane region" description="Helical" evidence="8">
    <location>
        <begin position="85"/>
        <end position="103"/>
    </location>
</feature>
<evidence type="ECO:0000313" key="10">
    <source>
        <dbReference type="Proteomes" id="UP000549457"/>
    </source>
</evidence>
<comment type="caution">
    <text evidence="9">The sequence shown here is derived from an EMBL/GenBank/DDBJ whole genome shotgun (WGS) entry which is preliminary data.</text>
</comment>
<evidence type="ECO:0000256" key="4">
    <source>
        <dbReference type="ARBA" id="ARBA00022475"/>
    </source>
</evidence>
<dbReference type="RefSeq" id="WP_184148294.1">
    <property type="nucleotide sequence ID" value="NZ_JACHFM010000002.1"/>
</dbReference>
<feature type="transmembrane region" description="Helical" evidence="8">
    <location>
        <begin position="236"/>
        <end position="255"/>
    </location>
</feature>
<evidence type="ECO:0000313" key="9">
    <source>
        <dbReference type="EMBL" id="MBB5221838.1"/>
    </source>
</evidence>
<sequence>MRLTAKAGLAAGLLLALALVSVQVGVGDFDPAGVLTDPGAQLLLFVSRLPRTAAVLLTGASLAVAGVIMQVIARNRFAEPTTAGTAQGAALGLLAVTLLAPAAPLFMRMGAASVTALATTAVFLVIVRRLPPTQPLLVPLVGIVYGGVLGAGETFVAYQHDLIQYLGTWMNGEFSGVVAGRYELLWLSGAAAIIAYAAADRFTIASLGKDASLGLGLSYGTVVALGLVIVSIITALVVVTVGMIPFVGLVVPNLVSRMMGDNLRRTLPWVAFAGATLVLACDIVGRLARYPYEIPVGTVFGVLGSGLFLWLLLRAPRHAT</sequence>
<evidence type="ECO:0000256" key="5">
    <source>
        <dbReference type="ARBA" id="ARBA00022692"/>
    </source>
</evidence>
<keyword evidence="7 8" id="KW-0472">Membrane</keyword>
<keyword evidence="10" id="KW-1185">Reference proteome</keyword>
<dbReference type="InterPro" id="IPR000522">
    <property type="entry name" value="ABC_transptr_permease_BtuC"/>
</dbReference>
<dbReference type="SUPFAM" id="SSF81345">
    <property type="entry name" value="ABC transporter involved in vitamin B12 uptake, BtuC"/>
    <property type="match status" value="1"/>
</dbReference>
<dbReference type="AlphaFoldDB" id="A0A840SNE3"/>
<gene>
    <name evidence="9" type="ORF">HNP73_001774</name>
</gene>
<dbReference type="PANTHER" id="PTHR30472:SF27">
    <property type="entry name" value="PETROBACTIN IMPORT SYSTEM PERMEASE PROTEIN YCLN"/>
    <property type="match status" value="1"/>
</dbReference>
<dbReference type="CDD" id="cd06550">
    <property type="entry name" value="TM_ABC_iron-siderophores_like"/>
    <property type="match status" value="1"/>
</dbReference>
<comment type="subcellular location">
    <subcellularLocation>
        <location evidence="1">Cell membrane</location>
        <topology evidence="1">Multi-pass membrane protein</topology>
    </subcellularLocation>
</comment>
<keyword evidence="4" id="KW-1003">Cell membrane</keyword>
<protein>
    <submittedName>
        <fullName evidence="9">Iron complex transport system permease protein</fullName>
    </submittedName>
</protein>
<evidence type="ECO:0000256" key="3">
    <source>
        <dbReference type="ARBA" id="ARBA00022448"/>
    </source>
</evidence>
<feature type="transmembrane region" description="Helical" evidence="8">
    <location>
        <begin position="211"/>
        <end position="230"/>
    </location>
</feature>
<dbReference type="Gene3D" id="1.10.3470.10">
    <property type="entry name" value="ABC transporter involved in vitamin B12 uptake, BtuC"/>
    <property type="match status" value="1"/>
</dbReference>
<reference evidence="9 10" key="1">
    <citation type="submission" date="2020-08" db="EMBL/GenBank/DDBJ databases">
        <title>Genomic Encyclopedia of Type Strains, Phase IV (KMG-IV): sequencing the most valuable type-strain genomes for metagenomic binning, comparative biology and taxonomic classification.</title>
        <authorList>
            <person name="Goeker M."/>
        </authorList>
    </citation>
    <scope>NUCLEOTIDE SEQUENCE [LARGE SCALE GENOMIC DNA]</scope>
    <source>
        <strain evidence="9 10">DSM 101730</strain>
    </source>
</reference>
<comment type="similarity">
    <text evidence="2">Belongs to the binding-protein-dependent transport system permease family. FecCD subfamily.</text>
</comment>
<feature type="transmembrane region" description="Helical" evidence="8">
    <location>
        <begin position="52"/>
        <end position="73"/>
    </location>
</feature>
<feature type="transmembrane region" description="Helical" evidence="8">
    <location>
        <begin position="267"/>
        <end position="288"/>
    </location>
</feature>
<evidence type="ECO:0000256" key="7">
    <source>
        <dbReference type="ARBA" id="ARBA00023136"/>
    </source>
</evidence>
<feature type="transmembrane region" description="Helical" evidence="8">
    <location>
        <begin position="178"/>
        <end position="199"/>
    </location>
</feature>
<dbReference type="GO" id="GO:0005886">
    <property type="term" value="C:plasma membrane"/>
    <property type="evidence" value="ECO:0007669"/>
    <property type="project" value="UniProtKB-SubCell"/>
</dbReference>
<evidence type="ECO:0000256" key="2">
    <source>
        <dbReference type="ARBA" id="ARBA00007935"/>
    </source>
</evidence>
<feature type="transmembrane region" description="Helical" evidence="8">
    <location>
        <begin position="109"/>
        <end position="127"/>
    </location>
</feature>
<evidence type="ECO:0000256" key="8">
    <source>
        <dbReference type="SAM" id="Phobius"/>
    </source>
</evidence>
<dbReference type="GO" id="GO:0033214">
    <property type="term" value="P:siderophore-iron import into cell"/>
    <property type="evidence" value="ECO:0007669"/>
    <property type="project" value="TreeGrafter"/>
</dbReference>